<evidence type="ECO:0000256" key="2">
    <source>
        <dbReference type="PROSITE-ProRule" id="PRU00191"/>
    </source>
</evidence>
<dbReference type="InterPro" id="IPR000980">
    <property type="entry name" value="SH2"/>
</dbReference>
<evidence type="ECO:0000313" key="5">
    <source>
        <dbReference type="EMBL" id="KYM87361.1"/>
    </source>
</evidence>
<sequence>KLWTFVQELNKSPELYLLDKIIEIQQNDDHLSDSGSWGTDFEDEAAEENNSTANVQEIIKSNLIKNKQESLQNNRIPISSRIPTLLQSKKIIKPEQEETYANCKSSPEEENMYANCQEMKPPPMRNVSRLHSELEKTLAGKLKLELEELKRRNGPTKKPEIRPKPETLPLRKIPMTASDKKSPQKSFLHNGPKMHERVSNEQSKTQRRMSVPPPPEPKRNKDMSEEIKKGADKELSKLPVILRNFDLVANLPAQTEESEDEYEAFDENIIEKNEISRVDSKQSLHSGRQGSVESVYKSPSAASHEEEEDYEIYESITETPEDNDYLSPIQRTNDIQEPPPLPAKPSPPPLSSTLPSRTRSEKGFDKRSRERNTSTMATIISDTKRNISLHMTVRRQTNFSECLTQETLTQARLNLAKRLPDKKSATLPHAGSNTSMSTERATRPLPPPPERSYIDKPWFHNISRDQAIILIKEQGTYSNPQDGYFLLRPSTTNLGNPLTLVLWYKDRVYNVPVRKRSDNRYALGSAKVNELSFSTVEEIIVFHMKEELMLYSGGVQTGSTKLTDTPPK</sequence>
<dbReference type="InterPro" id="IPR051751">
    <property type="entry name" value="Immunoreceptor_sig_adapters"/>
</dbReference>
<dbReference type="GO" id="GO:0007169">
    <property type="term" value="P:cell surface receptor protein tyrosine kinase signaling pathway"/>
    <property type="evidence" value="ECO:0007669"/>
    <property type="project" value="TreeGrafter"/>
</dbReference>
<feature type="region of interest" description="Disordered" evidence="3">
    <location>
        <begin position="149"/>
        <end position="233"/>
    </location>
</feature>
<dbReference type="AlphaFoldDB" id="A0A195BP36"/>
<feature type="compositionally biased region" description="Basic and acidic residues" evidence="3">
    <location>
        <begin position="358"/>
        <end position="372"/>
    </location>
</feature>
<evidence type="ECO:0000256" key="1">
    <source>
        <dbReference type="ARBA" id="ARBA00022999"/>
    </source>
</evidence>
<name>A0A195BP36_9HYME</name>
<dbReference type="Gene3D" id="3.30.505.10">
    <property type="entry name" value="SH2 domain"/>
    <property type="match status" value="1"/>
</dbReference>
<dbReference type="Pfam" id="PF00017">
    <property type="entry name" value="SH2"/>
    <property type="match status" value="1"/>
</dbReference>
<feature type="non-terminal residue" evidence="5">
    <location>
        <position position="1"/>
    </location>
</feature>
<feature type="compositionally biased region" description="Polar residues" evidence="3">
    <location>
        <begin position="283"/>
        <end position="292"/>
    </location>
</feature>
<reference evidence="5 6" key="1">
    <citation type="submission" date="2015-09" db="EMBL/GenBank/DDBJ databases">
        <title>Atta colombica WGS genome.</title>
        <authorList>
            <person name="Nygaard S."/>
            <person name="Hu H."/>
            <person name="Boomsma J."/>
            <person name="Zhang G."/>
        </authorList>
    </citation>
    <scope>NUCLEOTIDE SEQUENCE [LARGE SCALE GENOMIC DNA]</scope>
    <source>
        <strain evidence="5">Treedump-2</strain>
        <tissue evidence="5">Whole body</tissue>
    </source>
</reference>
<dbReference type="PANTHER" id="PTHR14098:SF14">
    <property type="entry name" value="SH2 DOMAIN-CONTAINING PROTEIN"/>
    <property type="match status" value="1"/>
</dbReference>
<protein>
    <submittedName>
        <fullName evidence="5">B-cell linker protein</fullName>
    </submittedName>
</protein>
<dbReference type="SMART" id="SM00252">
    <property type="entry name" value="SH2"/>
    <property type="match status" value="1"/>
</dbReference>
<proteinExistence type="predicted"/>
<dbReference type="PANTHER" id="PTHR14098">
    <property type="entry name" value="SH2 DOMAIN CONTAINING PROTEIN"/>
    <property type="match status" value="1"/>
</dbReference>
<dbReference type="SUPFAM" id="SSF55550">
    <property type="entry name" value="SH2 domain"/>
    <property type="match status" value="1"/>
</dbReference>
<organism evidence="5 6">
    <name type="scientific">Atta colombica</name>
    <dbReference type="NCBI Taxonomy" id="520822"/>
    <lineage>
        <taxon>Eukaryota</taxon>
        <taxon>Metazoa</taxon>
        <taxon>Ecdysozoa</taxon>
        <taxon>Arthropoda</taxon>
        <taxon>Hexapoda</taxon>
        <taxon>Insecta</taxon>
        <taxon>Pterygota</taxon>
        <taxon>Neoptera</taxon>
        <taxon>Endopterygota</taxon>
        <taxon>Hymenoptera</taxon>
        <taxon>Apocrita</taxon>
        <taxon>Aculeata</taxon>
        <taxon>Formicoidea</taxon>
        <taxon>Formicidae</taxon>
        <taxon>Myrmicinae</taxon>
        <taxon>Atta</taxon>
    </lineage>
</organism>
<accession>A0A195BP36</accession>
<dbReference type="EMBL" id="KQ976433">
    <property type="protein sequence ID" value="KYM87361.1"/>
    <property type="molecule type" value="Genomic_DNA"/>
</dbReference>
<keyword evidence="6" id="KW-1185">Reference proteome</keyword>
<feature type="domain" description="SH2" evidence="4">
    <location>
        <begin position="457"/>
        <end position="566"/>
    </location>
</feature>
<dbReference type="STRING" id="520822.A0A195BP36"/>
<keyword evidence="1 2" id="KW-0727">SH2 domain</keyword>
<dbReference type="InterPro" id="IPR036860">
    <property type="entry name" value="SH2_dom_sf"/>
</dbReference>
<evidence type="ECO:0000259" key="4">
    <source>
        <dbReference type="PROSITE" id="PS50001"/>
    </source>
</evidence>
<gene>
    <name evidence="5" type="ORF">ALC53_03548</name>
</gene>
<feature type="compositionally biased region" description="Basic and acidic residues" evidence="3">
    <location>
        <begin position="149"/>
        <end position="165"/>
    </location>
</feature>
<feature type="compositionally biased region" description="Pro residues" evidence="3">
    <location>
        <begin position="337"/>
        <end position="350"/>
    </location>
</feature>
<evidence type="ECO:0000313" key="6">
    <source>
        <dbReference type="Proteomes" id="UP000078540"/>
    </source>
</evidence>
<feature type="region of interest" description="Disordered" evidence="3">
    <location>
        <begin position="419"/>
        <end position="449"/>
    </location>
</feature>
<evidence type="ECO:0000256" key="3">
    <source>
        <dbReference type="SAM" id="MobiDB-lite"/>
    </source>
</evidence>
<dbReference type="PROSITE" id="PS50001">
    <property type="entry name" value="SH2"/>
    <property type="match status" value="1"/>
</dbReference>
<dbReference type="GO" id="GO:0005737">
    <property type="term" value="C:cytoplasm"/>
    <property type="evidence" value="ECO:0007669"/>
    <property type="project" value="UniProtKB-ARBA"/>
</dbReference>
<dbReference type="Proteomes" id="UP000078540">
    <property type="component" value="Unassembled WGS sequence"/>
</dbReference>
<feature type="region of interest" description="Disordered" evidence="3">
    <location>
        <begin position="276"/>
        <end position="375"/>
    </location>
</feature>
<dbReference type="GO" id="GO:0035556">
    <property type="term" value="P:intracellular signal transduction"/>
    <property type="evidence" value="ECO:0007669"/>
    <property type="project" value="TreeGrafter"/>
</dbReference>
<feature type="compositionally biased region" description="Basic and acidic residues" evidence="3">
    <location>
        <begin position="216"/>
        <end position="233"/>
    </location>
</feature>